<dbReference type="SUPFAM" id="SSF56672">
    <property type="entry name" value="DNA/RNA polymerases"/>
    <property type="match status" value="1"/>
</dbReference>
<evidence type="ECO:0000313" key="10">
    <source>
        <dbReference type="EMBL" id="KZS05670.1"/>
    </source>
</evidence>
<dbReference type="GO" id="GO:0003964">
    <property type="term" value="F:RNA-directed DNA polymerase activity"/>
    <property type="evidence" value="ECO:0007669"/>
    <property type="project" value="UniProtKB-KW"/>
</dbReference>
<keyword evidence="6" id="KW-0255">Endonuclease</keyword>
<dbReference type="CDD" id="cd01647">
    <property type="entry name" value="RT_LTR"/>
    <property type="match status" value="1"/>
</dbReference>
<dbReference type="Gene3D" id="3.30.70.270">
    <property type="match status" value="2"/>
</dbReference>
<evidence type="ECO:0000256" key="2">
    <source>
        <dbReference type="ARBA" id="ARBA00022670"/>
    </source>
</evidence>
<evidence type="ECO:0000313" key="11">
    <source>
        <dbReference type="Proteomes" id="UP000076858"/>
    </source>
</evidence>
<dbReference type="Pfam" id="PF00078">
    <property type="entry name" value="RVT_1"/>
    <property type="match status" value="1"/>
</dbReference>
<dbReference type="PANTHER" id="PTHR37984">
    <property type="entry name" value="PROTEIN CBG26694"/>
    <property type="match status" value="1"/>
</dbReference>
<organism evidence="10 11">
    <name type="scientific">Daphnia magna</name>
    <dbReference type="NCBI Taxonomy" id="35525"/>
    <lineage>
        <taxon>Eukaryota</taxon>
        <taxon>Metazoa</taxon>
        <taxon>Ecdysozoa</taxon>
        <taxon>Arthropoda</taxon>
        <taxon>Crustacea</taxon>
        <taxon>Branchiopoda</taxon>
        <taxon>Diplostraca</taxon>
        <taxon>Cladocera</taxon>
        <taxon>Anomopoda</taxon>
        <taxon>Daphniidae</taxon>
        <taxon>Daphnia</taxon>
    </lineage>
</organism>
<evidence type="ECO:0000256" key="1">
    <source>
        <dbReference type="ARBA" id="ARBA00012493"/>
    </source>
</evidence>
<dbReference type="GO" id="GO:0008233">
    <property type="term" value="F:peptidase activity"/>
    <property type="evidence" value="ECO:0007669"/>
    <property type="project" value="UniProtKB-KW"/>
</dbReference>
<dbReference type="EMBL" id="LRGB01002875">
    <property type="protein sequence ID" value="KZS05670.1"/>
    <property type="molecule type" value="Genomic_DNA"/>
</dbReference>
<name>A0A164N5U3_9CRUS</name>
<dbReference type="InterPro" id="IPR041373">
    <property type="entry name" value="RT_RNaseH"/>
</dbReference>
<dbReference type="GO" id="GO:0004519">
    <property type="term" value="F:endonuclease activity"/>
    <property type="evidence" value="ECO:0007669"/>
    <property type="project" value="UniProtKB-KW"/>
</dbReference>
<proteinExistence type="predicted"/>
<dbReference type="Gene3D" id="3.30.420.10">
    <property type="entry name" value="Ribonuclease H-like superfamily/Ribonuclease H"/>
    <property type="match status" value="1"/>
</dbReference>
<dbReference type="Pfam" id="PF17917">
    <property type="entry name" value="RT_RNaseH"/>
    <property type="match status" value="1"/>
</dbReference>
<protein>
    <recommendedName>
        <fullName evidence="1">RNA-directed DNA polymerase</fullName>
        <ecNumber evidence="1">2.7.7.49</ecNumber>
    </recommendedName>
</protein>
<dbReference type="GO" id="GO:0006508">
    <property type="term" value="P:proteolysis"/>
    <property type="evidence" value="ECO:0007669"/>
    <property type="project" value="UniProtKB-KW"/>
</dbReference>
<reference evidence="10 11" key="1">
    <citation type="submission" date="2016-03" db="EMBL/GenBank/DDBJ databases">
        <title>EvidentialGene: Evidence-directed Construction of Genes on Genomes.</title>
        <authorList>
            <person name="Gilbert D.G."/>
            <person name="Choi J.-H."/>
            <person name="Mockaitis K."/>
            <person name="Colbourne J."/>
            <person name="Pfrender M."/>
        </authorList>
    </citation>
    <scope>NUCLEOTIDE SEQUENCE [LARGE SCALE GENOMIC DNA]</scope>
    <source>
        <strain evidence="10 11">Xinb3</strain>
        <tissue evidence="10">Complete organism</tissue>
    </source>
</reference>
<dbReference type="OrthoDB" id="2286242at2759"/>
<dbReference type="PROSITE" id="PS50878">
    <property type="entry name" value="RT_POL"/>
    <property type="match status" value="1"/>
</dbReference>
<keyword evidence="8" id="KW-0695">RNA-directed DNA polymerase</keyword>
<keyword evidence="3" id="KW-0808">Transferase</keyword>
<evidence type="ECO:0000256" key="5">
    <source>
        <dbReference type="ARBA" id="ARBA00022722"/>
    </source>
</evidence>
<evidence type="ECO:0000256" key="7">
    <source>
        <dbReference type="ARBA" id="ARBA00022801"/>
    </source>
</evidence>
<dbReference type="FunFam" id="3.10.10.10:FF:000007">
    <property type="entry name" value="Retrovirus-related Pol polyprotein from transposon 17.6-like Protein"/>
    <property type="match status" value="1"/>
</dbReference>
<accession>A0A164N5U3</accession>
<gene>
    <name evidence="10" type="ORF">APZ42_031079</name>
</gene>
<dbReference type="GO" id="GO:0003676">
    <property type="term" value="F:nucleic acid binding"/>
    <property type="evidence" value="ECO:0007669"/>
    <property type="project" value="InterPro"/>
</dbReference>
<dbReference type="Proteomes" id="UP000076858">
    <property type="component" value="Unassembled WGS sequence"/>
</dbReference>
<dbReference type="InterPro" id="IPR036397">
    <property type="entry name" value="RNaseH_sf"/>
</dbReference>
<keyword evidence="5" id="KW-0540">Nuclease</keyword>
<dbReference type="FunFam" id="3.30.70.270:FF:000020">
    <property type="entry name" value="Transposon Tf2-6 polyprotein-like Protein"/>
    <property type="match status" value="1"/>
</dbReference>
<keyword evidence="4" id="KW-0548">Nucleotidyltransferase</keyword>
<dbReference type="Gene3D" id="3.10.10.10">
    <property type="entry name" value="HIV Type 1 Reverse Transcriptase, subunit A, domain 1"/>
    <property type="match status" value="1"/>
</dbReference>
<keyword evidence="11" id="KW-1185">Reference proteome</keyword>
<dbReference type="STRING" id="35525.A0A164N5U3"/>
<keyword evidence="7" id="KW-0378">Hydrolase</keyword>
<feature type="domain" description="Reverse transcriptase" evidence="9">
    <location>
        <begin position="115"/>
        <end position="294"/>
    </location>
</feature>
<sequence length="631" mass="72532">MYLNNILKKFIILLKSTIFPPTVPLDPVEDEGLTQQDYRNLESFTQLDFNDIPTKIEILLKKHEGLFADQESNLGLATQVKHHINIGHNAPINQRLRRTPESLQLVVKTKIEVKLNNKIIRESHSPFAAAIVMVPKKDGEMRMCIDHRALNKITVKDKYPLPRIDGTIDALCGSVYFLTLDLLSGYWQIKIEESDKHKTAFICEFGQYEFNRMPFGLTNAPRNFQRAMNNILKTVLYKFALVYLDDIIVFSNSISDHVTHLEAVFRLFKQAGLKLKRKKCEFFKEELDYLGYIVSGKGITPSTKKLDAIIKYPIPKNVKELSSFLGLARYYRKFIWPFADKAHPLTALTRKSTEWKWGEEQRDAFECIKNCLITRPVLGYPDFSREFIIYTDASGYGIGASDGLELRESDGVEVVIAYTSKHLNDREAKWSTTDKEAHGIIHPIDVLRTYLYGRKFTVVTDHRPLEWLMSKTEPAGRLARWALKIQEFDIIIGYWPGRSHQNADTLSRTPIVPLAKVETSDQSKDTEKWIELQLIDEYCRAILQEVAKANPIYMAMHAYRRNKYVKSCLMCNKRKSVGGSKAPLHPLPLVEGVWERIAMDIVGPVQESAKGCRYVLVIPDYASRFVFTNEK</sequence>
<dbReference type="AlphaFoldDB" id="A0A164N5U3"/>
<evidence type="ECO:0000256" key="6">
    <source>
        <dbReference type="ARBA" id="ARBA00022759"/>
    </source>
</evidence>
<dbReference type="InterPro" id="IPR043128">
    <property type="entry name" value="Rev_trsase/Diguanyl_cyclase"/>
</dbReference>
<dbReference type="CDD" id="cd09274">
    <property type="entry name" value="RNase_HI_RT_Ty3"/>
    <property type="match status" value="1"/>
</dbReference>
<dbReference type="EC" id="2.7.7.49" evidence="1"/>
<dbReference type="InterPro" id="IPR050951">
    <property type="entry name" value="Retrovirus_Pol_polyprotein"/>
</dbReference>
<keyword evidence="2" id="KW-0645">Protease</keyword>
<evidence type="ECO:0000259" key="9">
    <source>
        <dbReference type="PROSITE" id="PS50878"/>
    </source>
</evidence>
<comment type="caution">
    <text evidence="10">The sequence shown here is derived from an EMBL/GenBank/DDBJ whole genome shotgun (WGS) entry which is preliminary data.</text>
</comment>
<evidence type="ECO:0000256" key="3">
    <source>
        <dbReference type="ARBA" id="ARBA00022679"/>
    </source>
</evidence>
<dbReference type="InterPro" id="IPR043502">
    <property type="entry name" value="DNA/RNA_pol_sf"/>
</dbReference>
<evidence type="ECO:0000256" key="8">
    <source>
        <dbReference type="ARBA" id="ARBA00022918"/>
    </source>
</evidence>
<dbReference type="InterPro" id="IPR000477">
    <property type="entry name" value="RT_dom"/>
</dbReference>
<dbReference type="PANTHER" id="PTHR37984:SF5">
    <property type="entry name" value="PROTEIN NYNRIN-LIKE"/>
    <property type="match status" value="1"/>
</dbReference>
<evidence type="ECO:0000256" key="4">
    <source>
        <dbReference type="ARBA" id="ARBA00022695"/>
    </source>
</evidence>